<organism evidence="2 3">
    <name type="scientific">Babesia ovata</name>
    <dbReference type="NCBI Taxonomy" id="189622"/>
    <lineage>
        <taxon>Eukaryota</taxon>
        <taxon>Sar</taxon>
        <taxon>Alveolata</taxon>
        <taxon>Apicomplexa</taxon>
        <taxon>Aconoidasida</taxon>
        <taxon>Piroplasmida</taxon>
        <taxon>Babesiidae</taxon>
        <taxon>Babesia</taxon>
    </lineage>
</organism>
<proteinExistence type="predicted"/>
<feature type="region of interest" description="Disordered" evidence="1">
    <location>
        <begin position="295"/>
        <end position="436"/>
    </location>
</feature>
<dbReference type="AlphaFoldDB" id="A0A2H6KC29"/>
<protein>
    <submittedName>
        <fullName evidence="2">Phosphate starvation, putative</fullName>
    </submittedName>
</protein>
<keyword evidence="3" id="KW-1185">Reference proteome</keyword>
<feature type="compositionally biased region" description="Polar residues" evidence="1">
    <location>
        <begin position="405"/>
        <end position="426"/>
    </location>
</feature>
<feature type="compositionally biased region" description="Basic and acidic residues" evidence="1">
    <location>
        <begin position="296"/>
        <end position="317"/>
    </location>
</feature>
<dbReference type="RefSeq" id="XP_028866796.1">
    <property type="nucleotide sequence ID" value="XM_029010963.1"/>
</dbReference>
<feature type="compositionally biased region" description="Basic and acidic residues" evidence="1">
    <location>
        <begin position="365"/>
        <end position="378"/>
    </location>
</feature>
<feature type="compositionally biased region" description="Polar residues" evidence="1">
    <location>
        <begin position="342"/>
        <end position="354"/>
    </location>
</feature>
<gene>
    <name evidence="2" type="ORF">BOVATA_020460</name>
</gene>
<dbReference type="VEuPathDB" id="PiroplasmaDB:BOVATA_020460"/>
<accession>A0A2H6KC29</accession>
<sequence>MGDGEMQTVLVREESAPFAGIATLDNIGQVQKLGNKTLVGISKHNVTGILEIGEQIKDVSLKVEMYDHIDSLEYSVSAVECEQPNSLENNIDKASTTSNKNGTIRKIGSSSKDAIRPAYIVDQCIPQDGNTPSPHLDTTHNADEKTSTGAQKCIEADEYKMPYDNQAVIALPKVASTPPGSTASNGDASSSVGTQSAMGENINVYGRLSQYTSRDQSIEAPWTEPFFMDQPFGTEAGYVESSNCEATILQQILGGGVEELDISAQFHGFEDAELLLDCANTPQKCQIRMKYIRSSSESKLDGESTPDYNKHNKDRLAKYGSKQVSDIEDYDQEKTGSKDGSAHSSTRKACNTSMGFDEDSVNKSLKKDKISKNDHADETVSEDDEIAEDHRKPTSGIASNRHDTGPSQESHNATNPNCDNSTMQNTIEERHNGGSIPLDSQESQQINGTDAALDANVTDGRARTEAMDFNNRCTPSFPIYRHKSDCHECKPRHSESHCNRHCSLQVIAEHRLGSFHEVYPNSATVGDGFWEALGNEELGINQDDFSVPNLPMYNLFATTSRQPFEILEADGLYGRQNSRVAKLIYQDLPKDRVLFYGYHGPNCQYVRTTQHPDFRHTRACTVTPQELGFDSNHSLNRSLNAKSEIIVRPPACLGGPIFFRGNIAKSVLCRQDYIADTIFQIDWHENSLRKKRSAACWQC</sequence>
<feature type="compositionally biased region" description="Basic and acidic residues" evidence="1">
    <location>
        <begin position="332"/>
        <end position="341"/>
    </location>
</feature>
<reference evidence="2 3" key="1">
    <citation type="journal article" date="2017" name="BMC Genomics">
        <title>Whole-genome assembly of Babesia ovata and comparative genomics between closely related pathogens.</title>
        <authorList>
            <person name="Yamagishi J."/>
            <person name="Asada M."/>
            <person name="Hakimi H."/>
            <person name="Tanaka T.Q."/>
            <person name="Sugimoto C."/>
            <person name="Kawazu S."/>
        </authorList>
    </citation>
    <scope>NUCLEOTIDE SEQUENCE [LARGE SCALE GENOMIC DNA]</scope>
    <source>
        <strain evidence="2 3">Miyake</strain>
    </source>
</reference>
<name>A0A2H6KC29_9APIC</name>
<evidence type="ECO:0000256" key="1">
    <source>
        <dbReference type="SAM" id="MobiDB-lite"/>
    </source>
</evidence>
<evidence type="ECO:0000313" key="3">
    <source>
        <dbReference type="Proteomes" id="UP000236319"/>
    </source>
</evidence>
<dbReference type="Proteomes" id="UP000236319">
    <property type="component" value="Unassembled WGS sequence"/>
</dbReference>
<dbReference type="GeneID" id="39874323"/>
<dbReference type="OrthoDB" id="366450at2759"/>
<comment type="caution">
    <text evidence="2">The sequence shown here is derived from an EMBL/GenBank/DDBJ whole genome shotgun (WGS) entry which is preliminary data.</text>
</comment>
<dbReference type="EMBL" id="BDSA01000002">
    <property type="protein sequence ID" value="GBE60553.1"/>
    <property type="molecule type" value="Genomic_DNA"/>
</dbReference>
<evidence type="ECO:0000313" key="2">
    <source>
        <dbReference type="EMBL" id="GBE60553.1"/>
    </source>
</evidence>